<dbReference type="STRING" id="391735.Veis_1330"/>
<dbReference type="KEGG" id="vei:Veis_1330"/>
<sequence>MGKRCALRCAPMAARSLRHLIRDATLGPSAQPGLRHHRCAVLRRRGLSAPAIEGGRHAVSALYGQIQRNPRHRDVQRLHYEEITERRLGGWTMGQVNLSRVQHAILPKYCAKPALDPDAVSGKVSLALLEEPMATASIIGHA</sequence>
<protein>
    <recommendedName>
        <fullName evidence="1">BLUF domain-containing protein</fullName>
    </recommendedName>
</protein>
<organism evidence="2 3">
    <name type="scientific">Verminephrobacter eiseniae (strain EF01-2)</name>
    <dbReference type="NCBI Taxonomy" id="391735"/>
    <lineage>
        <taxon>Bacteria</taxon>
        <taxon>Pseudomonadati</taxon>
        <taxon>Pseudomonadota</taxon>
        <taxon>Betaproteobacteria</taxon>
        <taxon>Burkholderiales</taxon>
        <taxon>Comamonadaceae</taxon>
        <taxon>Verminephrobacter</taxon>
    </lineage>
</organism>
<dbReference type="SUPFAM" id="SSF54975">
    <property type="entry name" value="Acylphosphatase/BLUF domain-like"/>
    <property type="match status" value="1"/>
</dbReference>
<keyword evidence="3" id="KW-1185">Reference proteome</keyword>
<dbReference type="Gene3D" id="3.30.70.100">
    <property type="match status" value="1"/>
</dbReference>
<dbReference type="Pfam" id="PF04940">
    <property type="entry name" value="BLUF"/>
    <property type="match status" value="1"/>
</dbReference>
<dbReference type="AlphaFoldDB" id="A1WHJ0"/>
<proteinExistence type="predicted"/>
<gene>
    <name evidence="2" type="ordered locus">Veis_1330</name>
</gene>
<reference evidence="3" key="1">
    <citation type="submission" date="2006-12" db="EMBL/GenBank/DDBJ databases">
        <title>Complete sequence of chromosome 1 of Verminephrobacter eiseniae EF01-2.</title>
        <authorList>
            <person name="Copeland A."/>
            <person name="Lucas S."/>
            <person name="Lapidus A."/>
            <person name="Barry K."/>
            <person name="Detter J.C."/>
            <person name="Glavina del Rio T."/>
            <person name="Dalin E."/>
            <person name="Tice H."/>
            <person name="Pitluck S."/>
            <person name="Chertkov O."/>
            <person name="Brettin T."/>
            <person name="Bruce D."/>
            <person name="Han C."/>
            <person name="Tapia R."/>
            <person name="Gilna P."/>
            <person name="Schmutz J."/>
            <person name="Larimer F."/>
            <person name="Land M."/>
            <person name="Hauser L."/>
            <person name="Kyrpides N."/>
            <person name="Kim E."/>
            <person name="Stahl D."/>
            <person name="Richardson P."/>
        </authorList>
    </citation>
    <scope>NUCLEOTIDE SEQUENCE [LARGE SCALE GENOMIC DNA]</scope>
    <source>
        <strain evidence="3">EF01-2</strain>
    </source>
</reference>
<dbReference type="eggNOG" id="COG0747">
    <property type="taxonomic scope" value="Bacteria"/>
</dbReference>
<dbReference type="PROSITE" id="PS50925">
    <property type="entry name" value="BLUF"/>
    <property type="match status" value="1"/>
</dbReference>
<evidence type="ECO:0000259" key="1">
    <source>
        <dbReference type="PROSITE" id="PS50925"/>
    </source>
</evidence>
<dbReference type="InterPro" id="IPR036046">
    <property type="entry name" value="Acylphosphatase-like_dom_sf"/>
</dbReference>
<evidence type="ECO:0000313" key="3">
    <source>
        <dbReference type="Proteomes" id="UP000000374"/>
    </source>
</evidence>
<dbReference type="HOGENOM" id="CLU_097099_1_1_4"/>
<accession>A1WHJ0</accession>
<dbReference type="SMART" id="SM01034">
    <property type="entry name" value="BLUF"/>
    <property type="match status" value="1"/>
</dbReference>
<dbReference type="Proteomes" id="UP000000374">
    <property type="component" value="Chromosome"/>
</dbReference>
<dbReference type="GO" id="GO:0009882">
    <property type="term" value="F:blue light photoreceptor activity"/>
    <property type="evidence" value="ECO:0007669"/>
    <property type="project" value="InterPro"/>
</dbReference>
<dbReference type="InterPro" id="IPR007024">
    <property type="entry name" value="BLUF_domain"/>
</dbReference>
<name>A1WHJ0_VEREI</name>
<feature type="domain" description="BLUF" evidence="1">
    <location>
        <begin position="2"/>
        <end position="94"/>
    </location>
</feature>
<dbReference type="EMBL" id="CP000542">
    <property type="protein sequence ID" value="ABM57097.1"/>
    <property type="molecule type" value="Genomic_DNA"/>
</dbReference>
<dbReference type="GO" id="GO:0071949">
    <property type="term" value="F:FAD binding"/>
    <property type="evidence" value="ECO:0007669"/>
    <property type="project" value="InterPro"/>
</dbReference>
<evidence type="ECO:0000313" key="2">
    <source>
        <dbReference type="EMBL" id="ABM57097.1"/>
    </source>
</evidence>